<accession>A0A9X8H6J1</accession>
<dbReference type="GO" id="GO:0006508">
    <property type="term" value="P:proteolysis"/>
    <property type="evidence" value="ECO:0007669"/>
    <property type="project" value="InterPro"/>
</dbReference>
<feature type="region of interest" description="Disordered" evidence="1">
    <location>
        <begin position="159"/>
        <end position="202"/>
    </location>
</feature>
<evidence type="ECO:0000256" key="1">
    <source>
        <dbReference type="SAM" id="MobiDB-lite"/>
    </source>
</evidence>
<evidence type="ECO:0008006" key="4">
    <source>
        <dbReference type="Google" id="ProtNLM"/>
    </source>
</evidence>
<protein>
    <recommendedName>
        <fullName evidence="4">Peptidase A2 domain-containing protein</fullName>
    </recommendedName>
</protein>
<organism evidence="2 3">
    <name type="scientific">Aphanomyces astaci</name>
    <name type="common">Crayfish plague agent</name>
    <dbReference type="NCBI Taxonomy" id="112090"/>
    <lineage>
        <taxon>Eukaryota</taxon>
        <taxon>Sar</taxon>
        <taxon>Stramenopiles</taxon>
        <taxon>Oomycota</taxon>
        <taxon>Saprolegniomycetes</taxon>
        <taxon>Saprolegniales</taxon>
        <taxon>Verrucalvaceae</taxon>
        <taxon>Aphanomyces</taxon>
    </lineage>
</organism>
<dbReference type="PROSITE" id="PS00141">
    <property type="entry name" value="ASP_PROTEASE"/>
    <property type="match status" value="1"/>
</dbReference>
<dbReference type="InterPro" id="IPR001969">
    <property type="entry name" value="Aspartic_peptidase_AS"/>
</dbReference>
<dbReference type="EMBL" id="QUTI01033214">
    <property type="protein sequence ID" value="RLO02575.1"/>
    <property type="molecule type" value="Genomic_DNA"/>
</dbReference>
<gene>
    <name evidence="2" type="ORF">DYB28_002550</name>
</gene>
<sequence length="431" mass="47886">MPVSVCMDPFSKRRIALFDFNRDHNSITNDEWVAWFKSAFEEDPQDLDVLKQRLQRAIRFDTKILDAESRVGRMLDELMRSLEQYHQEWVLHQEGKMVVEVMTKSIKPDSLKTAVQKQLQLQRNKVLKSDVFRYINWLRTFAAGHQLYVGLDDEFKPSPAAKPVEAPRGGKPQVPRREGGREDAAKNSGRVGGKAETMTAPGEAETLLAAQVKRWKDGIKVLVNQLQRQKTARGLMLENIVRVDDVLLDSGSDVTVVTPGILDALDEAGVVVGIVSHSVPIWRARMAATPSQPDNSSVPTNELSGMVNVKLLMAEKLNPPELDPDNGMECATPEVYPKTSVEVVEAELRRTKQGAIQAILTAKTAKAETRGLAPAEVTRCESKGCVSKRADAATENHKLSLRVFRSAILCLSDWSSTVRQNWPCIGADPAK</sequence>
<dbReference type="Proteomes" id="UP000275652">
    <property type="component" value="Unassembled WGS sequence"/>
</dbReference>
<dbReference type="AlphaFoldDB" id="A0A9X8H6J1"/>
<proteinExistence type="predicted"/>
<evidence type="ECO:0000313" key="3">
    <source>
        <dbReference type="Proteomes" id="UP000275652"/>
    </source>
</evidence>
<feature type="compositionally biased region" description="Basic and acidic residues" evidence="1">
    <location>
        <begin position="175"/>
        <end position="185"/>
    </location>
</feature>
<comment type="caution">
    <text evidence="2">The sequence shown here is derived from an EMBL/GenBank/DDBJ whole genome shotgun (WGS) entry which is preliminary data.</text>
</comment>
<evidence type="ECO:0000313" key="2">
    <source>
        <dbReference type="EMBL" id="RLO02575.1"/>
    </source>
</evidence>
<name>A0A9X8H6J1_APHAT</name>
<dbReference type="GO" id="GO:0004190">
    <property type="term" value="F:aspartic-type endopeptidase activity"/>
    <property type="evidence" value="ECO:0007669"/>
    <property type="project" value="InterPro"/>
</dbReference>
<reference evidence="2 3" key="1">
    <citation type="journal article" date="2018" name="J. Invertebr. Pathol.">
        <title>New genotyping method for the causative agent of crayfish plague (Aphanomyces astaci) based on whole genome data.</title>
        <authorList>
            <person name="Minardi D."/>
            <person name="Studholme D.J."/>
            <person name="van der Giezen M."/>
            <person name="Pretto T."/>
            <person name="Oidtmann B."/>
        </authorList>
    </citation>
    <scope>NUCLEOTIDE SEQUENCE [LARGE SCALE GENOMIC DNA]</scope>
    <source>
        <strain evidence="2 3">KB13</strain>
    </source>
</reference>